<feature type="domain" description="2EXR" evidence="1">
    <location>
        <begin position="40"/>
        <end position="121"/>
    </location>
</feature>
<dbReference type="Pfam" id="PF20150">
    <property type="entry name" value="2EXR"/>
    <property type="match status" value="1"/>
</dbReference>
<reference evidence="2 3" key="1">
    <citation type="journal article" date="2018" name="BMC Genomics">
        <title>Comparative genome analyses reveal sequence features reflecting distinct modes of host-adaptation between dicot and monocot powdery mildew.</title>
        <authorList>
            <person name="Wu Y."/>
            <person name="Ma X."/>
            <person name="Pan Z."/>
            <person name="Kale S.D."/>
            <person name="Song Y."/>
            <person name="King H."/>
            <person name="Zhang Q."/>
            <person name="Presley C."/>
            <person name="Deng X."/>
            <person name="Wei C.I."/>
            <person name="Xiao S."/>
        </authorList>
    </citation>
    <scope>NUCLEOTIDE SEQUENCE [LARGE SCALE GENOMIC DNA]</scope>
    <source>
        <strain evidence="2">UMSG3</strain>
    </source>
</reference>
<dbReference type="PANTHER" id="PTHR35910">
    <property type="entry name" value="2EXR DOMAIN-CONTAINING PROTEIN"/>
    <property type="match status" value="1"/>
</dbReference>
<dbReference type="InterPro" id="IPR045518">
    <property type="entry name" value="2EXR"/>
</dbReference>
<evidence type="ECO:0000313" key="3">
    <source>
        <dbReference type="Proteomes" id="UP000283383"/>
    </source>
</evidence>
<name>A0A420H8S9_9PEZI</name>
<comment type="caution">
    <text evidence="2">The sequence shown here is derived from an EMBL/GenBank/DDBJ whole genome shotgun (WGS) entry which is preliminary data.</text>
</comment>
<keyword evidence="3" id="KW-1185">Reference proteome</keyword>
<proteinExistence type="predicted"/>
<protein>
    <recommendedName>
        <fullName evidence="1">2EXR domain-containing protein</fullName>
    </recommendedName>
</protein>
<gene>
    <name evidence="2" type="ORF">GcM3_215011</name>
</gene>
<dbReference type="EMBL" id="MCBQ01021535">
    <property type="protein sequence ID" value="RKF53821.1"/>
    <property type="molecule type" value="Genomic_DNA"/>
</dbReference>
<evidence type="ECO:0000313" key="2">
    <source>
        <dbReference type="EMBL" id="RKF53821.1"/>
    </source>
</evidence>
<dbReference type="PANTHER" id="PTHR35910:SF6">
    <property type="entry name" value="2EXR DOMAIN-CONTAINING PROTEIN"/>
    <property type="match status" value="1"/>
</dbReference>
<dbReference type="Proteomes" id="UP000283383">
    <property type="component" value="Unassembled WGS sequence"/>
</dbReference>
<sequence length="294" mass="33310">MSTTLTLQSRAPTTTSFSAPIVNLVFTKGQIQQHKQLYSFHLFSRLPIELRLSIYTLALPRRILTVRYNASSHKFTSPTAAPALFSVCSESRQVALKNYTLSFGTTTSNPKIYFNPELDTLYLPRCSEMGYDEDFRIMRSLNVESQGQGEPESISATQNIRDTPSISKLPKFDQLRSVAIDHVDPEIKRPWERFNKASFLRGFPLLNEIILVLPSDEEAPPSTSATSAIKPVHSETDSLWCDPQLPPETIVQIWWCFRKSFATEENILKEVCDDLGTEYKGISLPTVRVKVMRS</sequence>
<dbReference type="AlphaFoldDB" id="A0A420H8S9"/>
<organism evidence="2 3">
    <name type="scientific">Golovinomyces cichoracearum</name>
    <dbReference type="NCBI Taxonomy" id="62708"/>
    <lineage>
        <taxon>Eukaryota</taxon>
        <taxon>Fungi</taxon>
        <taxon>Dikarya</taxon>
        <taxon>Ascomycota</taxon>
        <taxon>Pezizomycotina</taxon>
        <taxon>Leotiomycetes</taxon>
        <taxon>Erysiphales</taxon>
        <taxon>Erysiphaceae</taxon>
        <taxon>Golovinomyces</taxon>
    </lineage>
</organism>
<accession>A0A420H8S9</accession>
<evidence type="ECO:0000259" key="1">
    <source>
        <dbReference type="Pfam" id="PF20150"/>
    </source>
</evidence>